<dbReference type="Pfam" id="PF01923">
    <property type="entry name" value="Cob_adeno_trans"/>
    <property type="match status" value="1"/>
</dbReference>
<dbReference type="InterPro" id="IPR016030">
    <property type="entry name" value="CblAdoTrfase-like"/>
</dbReference>
<proteinExistence type="inferred from homology"/>
<evidence type="ECO:0000256" key="1">
    <source>
        <dbReference type="ARBA" id="ARBA00022679"/>
    </source>
</evidence>
<dbReference type="InterPro" id="IPR036451">
    <property type="entry name" value="CblAdoTrfase-like_sf"/>
</dbReference>
<dbReference type="GO" id="GO:0005524">
    <property type="term" value="F:ATP binding"/>
    <property type="evidence" value="ECO:0007669"/>
    <property type="project" value="UniProtKB-UniRule"/>
</dbReference>
<evidence type="ECO:0000313" key="6">
    <source>
        <dbReference type="EMBL" id="ETO01997.1"/>
    </source>
</evidence>
<dbReference type="OMA" id="IIEMERW"/>
<dbReference type="EMBL" id="ASPP01036932">
    <property type="protein sequence ID" value="ETO01997.1"/>
    <property type="molecule type" value="Genomic_DNA"/>
</dbReference>
<dbReference type="NCBIfam" id="TIGR00636">
    <property type="entry name" value="PduO_Nterm"/>
    <property type="match status" value="1"/>
</dbReference>
<gene>
    <name evidence="6" type="ORF">RFI_35444</name>
</gene>
<sequence>MIARTEKKKKVFQLTWSSDTSENVRFREWSALKPTNFDAISMQNTIVVNFINGNKHLSIYILNKIKTIDRSNYHHIDIPMSKDDTDSNDITSKNETSKSHVRIYTRRGDKGMSSLYNREKRLKNDPVFEALGDADELNAAIGIAVHYCTESKNGLTDKLANIQSRLLDIGSAIATPLTSKKTKTEQIEIAAFKKGKEYIIEMERWIDEMESKLPPLTNFILPSGGLASSHLHLARAIARRFERHLVTLKTTGDLDETACAYVNR</sequence>
<keyword evidence="1 4" id="KW-0808">Transferase</keyword>
<keyword evidence="2 4" id="KW-0547">Nucleotide-binding</keyword>
<evidence type="ECO:0000256" key="3">
    <source>
        <dbReference type="ARBA" id="ARBA00022840"/>
    </source>
</evidence>
<keyword evidence="3 4" id="KW-0067">ATP-binding</keyword>
<evidence type="ECO:0000256" key="2">
    <source>
        <dbReference type="ARBA" id="ARBA00022741"/>
    </source>
</evidence>
<comment type="caution">
    <text evidence="6">The sequence shown here is derived from an EMBL/GenBank/DDBJ whole genome shotgun (WGS) entry which is preliminary data.</text>
</comment>
<reference evidence="6 7" key="1">
    <citation type="journal article" date="2013" name="Curr. Biol.">
        <title>The Genome of the Foraminiferan Reticulomyxa filosa.</title>
        <authorList>
            <person name="Glockner G."/>
            <person name="Hulsmann N."/>
            <person name="Schleicher M."/>
            <person name="Noegel A.A."/>
            <person name="Eichinger L."/>
            <person name="Gallinger C."/>
            <person name="Pawlowski J."/>
            <person name="Sierra R."/>
            <person name="Euteneuer U."/>
            <person name="Pillet L."/>
            <person name="Moustafa A."/>
            <person name="Platzer M."/>
            <person name="Groth M."/>
            <person name="Szafranski K."/>
            <person name="Schliwa M."/>
        </authorList>
    </citation>
    <scope>NUCLEOTIDE SEQUENCE [LARGE SCALE GENOMIC DNA]</scope>
</reference>
<organism evidence="6 7">
    <name type="scientific">Reticulomyxa filosa</name>
    <dbReference type="NCBI Taxonomy" id="46433"/>
    <lineage>
        <taxon>Eukaryota</taxon>
        <taxon>Sar</taxon>
        <taxon>Rhizaria</taxon>
        <taxon>Retaria</taxon>
        <taxon>Foraminifera</taxon>
        <taxon>Monothalamids</taxon>
        <taxon>Reticulomyxidae</taxon>
        <taxon>Reticulomyxa</taxon>
    </lineage>
</organism>
<dbReference type="Gene3D" id="1.20.1200.10">
    <property type="entry name" value="Cobalamin adenosyltransferase-like"/>
    <property type="match status" value="1"/>
</dbReference>
<dbReference type="AlphaFoldDB" id="X6LLI7"/>
<name>X6LLI7_RETFI</name>
<dbReference type="PANTHER" id="PTHR12213:SF0">
    <property type="entry name" value="CORRINOID ADENOSYLTRANSFERASE MMAB"/>
    <property type="match status" value="1"/>
</dbReference>
<evidence type="ECO:0000313" key="7">
    <source>
        <dbReference type="Proteomes" id="UP000023152"/>
    </source>
</evidence>
<evidence type="ECO:0000259" key="5">
    <source>
        <dbReference type="Pfam" id="PF01923"/>
    </source>
</evidence>
<accession>X6LLI7</accession>
<protein>
    <recommendedName>
        <fullName evidence="5">Cobalamin adenosyltransferase-like domain-containing protein</fullName>
    </recommendedName>
</protein>
<dbReference type="InterPro" id="IPR029499">
    <property type="entry name" value="PduO-typ"/>
</dbReference>
<evidence type="ECO:0000256" key="4">
    <source>
        <dbReference type="RuleBase" id="RU366026"/>
    </source>
</evidence>
<dbReference type="Proteomes" id="UP000023152">
    <property type="component" value="Unassembled WGS sequence"/>
</dbReference>
<keyword evidence="7" id="KW-1185">Reference proteome</keyword>
<dbReference type="SUPFAM" id="SSF89028">
    <property type="entry name" value="Cobalamin adenosyltransferase-like"/>
    <property type="match status" value="1"/>
</dbReference>
<dbReference type="OrthoDB" id="549173at2759"/>
<dbReference type="PANTHER" id="PTHR12213">
    <property type="entry name" value="CORRINOID ADENOSYLTRANSFERASE"/>
    <property type="match status" value="1"/>
</dbReference>
<dbReference type="GO" id="GO:0008817">
    <property type="term" value="F:corrinoid adenosyltransferase activity"/>
    <property type="evidence" value="ECO:0007669"/>
    <property type="project" value="TreeGrafter"/>
</dbReference>
<comment type="similarity">
    <text evidence="4">Belongs to the Cob(I)alamin adenosyltransferase family.</text>
</comment>
<feature type="domain" description="Cobalamin adenosyltransferase-like" evidence="5">
    <location>
        <begin position="103"/>
        <end position="264"/>
    </location>
</feature>